<protein>
    <submittedName>
        <fullName evidence="1">Uncharacterized protein</fullName>
    </submittedName>
</protein>
<organism evidence="1 2">
    <name type="scientific">Trichinella britovi</name>
    <name type="common">Parasitic roundworm</name>
    <dbReference type="NCBI Taxonomy" id="45882"/>
    <lineage>
        <taxon>Eukaryota</taxon>
        <taxon>Metazoa</taxon>
        <taxon>Ecdysozoa</taxon>
        <taxon>Nematoda</taxon>
        <taxon>Enoplea</taxon>
        <taxon>Dorylaimia</taxon>
        <taxon>Trichinellida</taxon>
        <taxon>Trichinellidae</taxon>
        <taxon>Trichinella</taxon>
    </lineage>
</organism>
<proteinExistence type="predicted"/>
<dbReference type="EMBL" id="JYDI01000236">
    <property type="protein sequence ID" value="KRY47602.1"/>
    <property type="molecule type" value="Genomic_DNA"/>
</dbReference>
<accession>A0A0V1CEI9</accession>
<dbReference type="AlphaFoldDB" id="A0A0V1CEI9"/>
<name>A0A0V1CEI9_TRIBR</name>
<sequence length="77" mass="8924">MKQKSRKTNHECYREHAAVDVTLAMLRRFGVCCACLKIIQVHHQLLGRIYCKLRRQLPGETTVRMEVPLNTCLVGRT</sequence>
<evidence type="ECO:0000313" key="1">
    <source>
        <dbReference type="EMBL" id="KRY47602.1"/>
    </source>
</evidence>
<comment type="caution">
    <text evidence="1">The sequence shown here is derived from an EMBL/GenBank/DDBJ whole genome shotgun (WGS) entry which is preliminary data.</text>
</comment>
<gene>
    <name evidence="1" type="ORF">T03_10819</name>
</gene>
<evidence type="ECO:0000313" key="2">
    <source>
        <dbReference type="Proteomes" id="UP000054653"/>
    </source>
</evidence>
<dbReference type="Proteomes" id="UP000054653">
    <property type="component" value="Unassembled WGS sequence"/>
</dbReference>
<keyword evidence="2" id="KW-1185">Reference proteome</keyword>
<reference evidence="1 2" key="1">
    <citation type="submission" date="2015-01" db="EMBL/GenBank/DDBJ databases">
        <title>Evolution of Trichinella species and genotypes.</title>
        <authorList>
            <person name="Korhonen P.K."/>
            <person name="Edoardo P."/>
            <person name="Giuseppe L.R."/>
            <person name="Gasser R.B."/>
        </authorList>
    </citation>
    <scope>NUCLEOTIDE SEQUENCE [LARGE SCALE GENOMIC DNA]</scope>
    <source>
        <strain evidence="1">ISS120</strain>
    </source>
</reference>